<feature type="domain" description="Methyltransferase" evidence="6">
    <location>
        <begin position="81"/>
        <end position="214"/>
    </location>
</feature>
<comment type="function">
    <text evidence="5">S-adenosyl-L-methionine-dependent protein-lysine N-methyltransferase that methylates elongation factor 1-alpha.</text>
</comment>
<keyword evidence="3 5" id="KW-0808">Transferase</keyword>
<dbReference type="Pfam" id="PF13847">
    <property type="entry name" value="Methyltransf_31"/>
    <property type="match status" value="1"/>
</dbReference>
<dbReference type="InterPro" id="IPR025714">
    <property type="entry name" value="Methyltranfer_dom"/>
</dbReference>
<dbReference type="SUPFAM" id="SSF53335">
    <property type="entry name" value="S-adenosyl-L-methionine-dependent methyltransferases"/>
    <property type="match status" value="1"/>
</dbReference>
<evidence type="ECO:0000256" key="1">
    <source>
        <dbReference type="ARBA" id="ARBA00022490"/>
    </source>
</evidence>
<accession>A0AAW2HJA5</accession>
<evidence type="ECO:0000256" key="2">
    <source>
        <dbReference type="ARBA" id="ARBA00022603"/>
    </source>
</evidence>
<reference evidence="7" key="1">
    <citation type="journal article" date="2024" name="Gigascience">
        <title>Chromosome-level genome of the poultry shaft louse Menopon gallinae provides insight into the host-switching and adaptive evolution of parasitic lice.</title>
        <authorList>
            <person name="Xu Y."/>
            <person name="Ma L."/>
            <person name="Liu S."/>
            <person name="Liang Y."/>
            <person name="Liu Q."/>
            <person name="He Z."/>
            <person name="Tian L."/>
            <person name="Duan Y."/>
            <person name="Cai W."/>
            <person name="Li H."/>
            <person name="Song F."/>
        </authorList>
    </citation>
    <scope>NUCLEOTIDE SEQUENCE</scope>
    <source>
        <strain evidence="7">Cailab_2023a</strain>
    </source>
</reference>
<name>A0AAW2HJA5_9NEOP</name>
<evidence type="ECO:0000313" key="7">
    <source>
        <dbReference type="EMBL" id="KAL0269895.1"/>
    </source>
</evidence>
<keyword evidence="1 5" id="KW-0963">Cytoplasm</keyword>
<dbReference type="EMBL" id="JARGDH010000004">
    <property type="protein sequence ID" value="KAL0269895.1"/>
    <property type="molecule type" value="Genomic_DNA"/>
</dbReference>
<dbReference type="CDD" id="cd02440">
    <property type="entry name" value="AdoMet_MTases"/>
    <property type="match status" value="1"/>
</dbReference>
<evidence type="ECO:0000256" key="5">
    <source>
        <dbReference type="HAMAP-Rule" id="MF_03188"/>
    </source>
</evidence>
<evidence type="ECO:0000256" key="3">
    <source>
        <dbReference type="ARBA" id="ARBA00022679"/>
    </source>
</evidence>
<protein>
    <recommendedName>
        <fullName evidence="5">Protein-lysine N-methyltransferase PYX00_007477</fullName>
        <ecNumber evidence="5">2.1.1.-</ecNumber>
    </recommendedName>
</protein>
<dbReference type="HAMAP" id="MF_03188">
    <property type="entry name" value="Methyltr_EFM4"/>
    <property type="match status" value="1"/>
</dbReference>
<organism evidence="7">
    <name type="scientific">Menopon gallinae</name>
    <name type="common">poultry shaft louse</name>
    <dbReference type="NCBI Taxonomy" id="328185"/>
    <lineage>
        <taxon>Eukaryota</taxon>
        <taxon>Metazoa</taxon>
        <taxon>Ecdysozoa</taxon>
        <taxon>Arthropoda</taxon>
        <taxon>Hexapoda</taxon>
        <taxon>Insecta</taxon>
        <taxon>Pterygota</taxon>
        <taxon>Neoptera</taxon>
        <taxon>Paraneoptera</taxon>
        <taxon>Psocodea</taxon>
        <taxon>Troctomorpha</taxon>
        <taxon>Phthiraptera</taxon>
        <taxon>Amblycera</taxon>
        <taxon>Menoponidae</taxon>
        <taxon>Menopon</taxon>
    </lineage>
</organism>
<dbReference type="GO" id="GO:0032259">
    <property type="term" value="P:methylation"/>
    <property type="evidence" value="ECO:0007669"/>
    <property type="project" value="UniProtKB-KW"/>
</dbReference>
<dbReference type="AlphaFoldDB" id="A0AAW2HJA5"/>
<dbReference type="PANTHER" id="PTHR12843:SF5">
    <property type="entry name" value="EEF1A LYSINE METHYLTRANSFERASE 2"/>
    <property type="match status" value="1"/>
</dbReference>
<dbReference type="InterPro" id="IPR029063">
    <property type="entry name" value="SAM-dependent_MTases_sf"/>
</dbReference>
<dbReference type="PANTHER" id="PTHR12843">
    <property type="entry name" value="PROTEIN-LYSINE N-METHYLTRANSFERASE METTL10"/>
    <property type="match status" value="1"/>
</dbReference>
<evidence type="ECO:0000259" key="6">
    <source>
        <dbReference type="Pfam" id="PF13847"/>
    </source>
</evidence>
<proteinExistence type="inferred from homology"/>
<comment type="caution">
    <text evidence="7">The sequence shown here is derived from an EMBL/GenBank/DDBJ whole genome shotgun (WGS) entry which is preliminary data.</text>
</comment>
<sequence length="237" mass="26719">MCNSGHGRLKAVIPDNFLNNFLLKTMDEKLNSSILGTKDYWDEVYKGELKNYSDFLDVGEEWFGESVCKRIVKWVTQNMREDDNIIDIGCGNGKLLHDLSENGFKALFGIDYSENAIDLANSIIKNSSANIKFTVCNILEDSVEPIYNLALDKGTYDAISLDPDNAETKRAKYVQAVWDLLEEDGLFFIASCNWTEDELKKHFSSCFNYVKTLPSPSFAFGGHTGSTVTSIVFKKKQ</sequence>
<evidence type="ECO:0000256" key="4">
    <source>
        <dbReference type="ARBA" id="ARBA00022691"/>
    </source>
</evidence>
<dbReference type="InterPro" id="IPR026635">
    <property type="entry name" value="Efm4/METTL10"/>
</dbReference>
<comment type="similarity">
    <text evidence="5">Belongs to the class I-like SAM-binding methyltransferase superfamily. EFM4 family.</text>
</comment>
<comment type="subcellular location">
    <subcellularLocation>
        <location evidence="5">Cytoplasm</location>
    </subcellularLocation>
</comment>
<keyword evidence="4 5" id="KW-0949">S-adenosyl-L-methionine</keyword>
<dbReference type="GO" id="GO:0016279">
    <property type="term" value="F:protein-lysine N-methyltransferase activity"/>
    <property type="evidence" value="ECO:0007669"/>
    <property type="project" value="UniProtKB-UniRule"/>
</dbReference>
<dbReference type="EC" id="2.1.1.-" evidence="5"/>
<keyword evidence="2 5" id="KW-0489">Methyltransferase</keyword>
<dbReference type="Gene3D" id="3.40.50.150">
    <property type="entry name" value="Vaccinia Virus protein VP39"/>
    <property type="match status" value="1"/>
</dbReference>
<gene>
    <name evidence="7" type="ORF">PYX00_007477</name>
</gene>
<dbReference type="GO" id="GO:0005737">
    <property type="term" value="C:cytoplasm"/>
    <property type="evidence" value="ECO:0007669"/>
    <property type="project" value="UniProtKB-SubCell"/>
</dbReference>